<dbReference type="InterPro" id="IPR000086">
    <property type="entry name" value="NUDIX_hydrolase_dom"/>
</dbReference>
<comment type="caution">
    <text evidence="7">The sequence shown here is derived from an EMBL/GenBank/DDBJ whole genome shotgun (WGS) entry which is preliminary data.</text>
</comment>
<dbReference type="GO" id="GO:0005737">
    <property type="term" value="C:cytoplasm"/>
    <property type="evidence" value="ECO:0007669"/>
    <property type="project" value="TreeGrafter"/>
</dbReference>
<reference evidence="7 8" key="1">
    <citation type="journal article" date="2015" name="Nature">
        <title>rRNA introns, odd ribosomes, and small enigmatic genomes across a large radiation of phyla.</title>
        <authorList>
            <person name="Brown C.T."/>
            <person name="Hug L.A."/>
            <person name="Thomas B.C."/>
            <person name="Sharon I."/>
            <person name="Castelle C.J."/>
            <person name="Singh A."/>
            <person name="Wilkins M.J."/>
            <person name="Williams K.H."/>
            <person name="Banfield J.F."/>
        </authorList>
    </citation>
    <scope>NUCLEOTIDE SEQUENCE [LARGE SCALE GENOMIC DNA]</scope>
</reference>
<dbReference type="SUPFAM" id="SSF55811">
    <property type="entry name" value="Nudix"/>
    <property type="match status" value="1"/>
</dbReference>
<dbReference type="InterPro" id="IPR015797">
    <property type="entry name" value="NUDIX_hydrolase-like_dom_sf"/>
</dbReference>
<organism evidence="7 8">
    <name type="scientific">Candidatus Kaiserbacteria bacterium GW2011_GWC2_52_8b</name>
    <dbReference type="NCBI Taxonomy" id="1618676"/>
    <lineage>
        <taxon>Bacteria</taxon>
        <taxon>Candidatus Kaiseribacteriota</taxon>
    </lineage>
</organism>
<dbReference type="AlphaFoldDB" id="A0A0G1ZQ10"/>
<evidence type="ECO:0000256" key="2">
    <source>
        <dbReference type="ARBA" id="ARBA00005582"/>
    </source>
</evidence>
<accession>A0A0G1ZQ10</accession>
<evidence type="ECO:0000259" key="6">
    <source>
        <dbReference type="Pfam" id="PF00293"/>
    </source>
</evidence>
<protein>
    <recommendedName>
        <fullName evidence="6">Nudix hydrolase domain-containing protein</fullName>
    </recommendedName>
</protein>
<name>A0A0G1ZQ10_9BACT</name>
<dbReference type="Proteomes" id="UP000034445">
    <property type="component" value="Unassembled WGS sequence"/>
</dbReference>
<dbReference type="PROSITE" id="PS00893">
    <property type="entry name" value="NUDIX_BOX"/>
    <property type="match status" value="1"/>
</dbReference>
<keyword evidence="3" id="KW-0479">Metal-binding</keyword>
<feature type="domain" description="Nudix hydrolase" evidence="6">
    <location>
        <begin position="7"/>
        <end position="110"/>
    </location>
</feature>
<gene>
    <name evidence="7" type="ORF">UY74_C0045G0018</name>
</gene>
<dbReference type="Pfam" id="PF00293">
    <property type="entry name" value="NUDIX"/>
    <property type="match status" value="1"/>
</dbReference>
<evidence type="ECO:0000313" key="7">
    <source>
        <dbReference type="EMBL" id="KKW30302.1"/>
    </source>
</evidence>
<comment type="similarity">
    <text evidence="2">Belongs to the Nudix hydrolase family.</text>
</comment>
<sequence>MFYTLGFIFDPTMERIVLMEKQRPVWQRGKLNGVGGKLEKGETGVACMVRETREECGINSEESAWTHIAVMTGGDWRVDVFGHIAKKAQPIVCAREDEGKVDWYEIAAIPENALSNVPWLVHLAKDKLRNKKFHQCEIVYSQ</sequence>
<dbReference type="EMBL" id="LCRF01000045">
    <property type="protein sequence ID" value="KKW30302.1"/>
    <property type="molecule type" value="Genomic_DNA"/>
</dbReference>
<evidence type="ECO:0000256" key="1">
    <source>
        <dbReference type="ARBA" id="ARBA00001946"/>
    </source>
</evidence>
<dbReference type="Gene3D" id="3.90.79.10">
    <property type="entry name" value="Nucleoside Triphosphate Pyrophosphohydrolase"/>
    <property type="match status" value="1"/>
</dbReference>
<evidence type="ECO:0000313" key="8">
    <source>
        <dbReference type="Proteomes" id="UP000034445"/>
    </source>
</evidence>
<evidence type="ECO:0000256" key="5">
    <source>
        <dbReference type="ARBA" id="ARBA00022842"/>
    </source>
</evidence>
<comment type="cofactor">
    <cofactor evidence="1">
        <name>Mg(2+)</name>
        <dbReference type="ChEBI" id="CHEBI:18420"/>
    </cofactor>
</comment>
<keyword evidence="4" id="KW-0378">Hydrolase</keyword>
<dbReference type="PANTHER" id="PTHR43758">
    <property type="entry name" value="7,8-DIHYDRO-8-OXOGUANINE TRIPHOSPHATASE"/>
    <property type="match status" value="1"/>
</dbReference>
<dbReference type="PANTHER" id="PTHR43758:SF2">
    <property type="entry name" value="OXIDIZED PURINE NUCLEOSIDE TRIPHOSPHATE HYDROLASE"/>
    <property type="match status" value="1"/>
</dbReference>
<evidence type="ECO:0000256" key="4">
    <source>
        <dbReference type="ARBA" id="ARBA00022801"/>
    </source>
</evidence>
<dbReference type="GO" id="GO:0016818">
    <property type="term" value="F:hydrolase activity, acting on acid anhydrides, in phosphorus-containing anhydrides"/>
    <property type="evidence" value="ECO:0007669"/>
    <property type="project" value="TreeGrafter"/>
</dbReference>
<dbReference type="InterPro" id="IPR020084">
    <property type="entry name" value="NUDIX_hydrolase_CS"/>
</dbReference>
<proteinExistence type="inferred from homology"/>
<dbReference type="GO" id="GO:0046872">
    <property type="term" value="F:metal ion binding"/>
    <property type="evidence" value="ECO:0007669"/>
    <property type="project" value="UniProtKB-KW"/>
</dbReference>
<keyword evidence="5" id="KW-0460">Magnesium</keyword>
<evidence type="ECO:0000256" key="3">
    <source>
        <dbReference type="ARBA" id="ARBA00022723"/>
    </source>
</evidence>